<dbReference type="Pfam" id="PF00364">
    <property type="entry name" value="Biotin_lipoyl"/>
    <property type="match status" value="1"/>
</dbReference>
<comment type="cofactor">
    <cofactor evidence="1">
        <name>biotin</name>
        <dbReference type="ChEBI" id="CHEBI:57586"/>
    </cofactor>
</comment>
<dbReference type="PANTHER" id="PTHR18866:SF126">
    <property type="entry name" value="BIOTIN CARBOXYLASE"/>
    <property type="match status" value="1"/>
</dbReference>
<evidence type="ECO:0000256" key="6">
    <source>
        <dbReference type="ARBA" id="ARBA00023267"/>
    </source>
</evidence>
<dbReference type="AlphaFoldDB" id="A0A8J6YZ10"/>
<keyword evidence="6" id="KW-0092">Biotin</keyword>
<evidence type="ECO:0000259" key="9">
    <source>
        <dbReference type="PROSITE" id="PS50975"/>
    </source>
</evidence>
<keyword evidence="12" id="KW-1185">Reference proteome</keyword>
<accession>A0A8J6YZ10</accession>
<dbReference type="InterPro" id="IPR016185">
    <property type="entry name" value="PreATP-grasp_dom_sf"/>
</dbReference>
<dbReference type="Pfam" id="PF00289">
    <property type="entry name" value="Biotin_carb_N"/>
    <property type="match status" value="1"/>
</dbReference>
<dbReference type="InterPro" id="IPR001882">
    <property type="entry name" value="Biotin_BS"/>
</dbReference>
<dbReference type="PANTHER" id="PTHR18866">
    <property type="entry name" value="CARBOXYLASE:PYRUVATE/ACETYL-COA/PROPIONYL-COA CARBOXYLASE"/>
    <property type="match status" value="1"/>
</dbReference>
<dbReference type="EMBL" id="JACZHT010000003">
    <property type="protein sequence ID" value="MBE1237148.1"/>
    <property type="molecule type" value="Genomic_DNA"/>
</dbReference>
<sequence length="662" mass="70657">MFEKLLIANRGEIARRIIRTARAMGVRTVAVYSDADARSLAVREADEAVHIGGASPSESYLVTERILEAARRTGAQAIHPGYGFLSENAGFVEAVEAAGLVFVGPPSAAVRAMGRKDTAKQRMAAIGVPVVPGYDGQDPSPERMADEAARIGYPVLIKARSGGGGRGMRRVDDPRDFPAALEAARREAQAAFGDGHCLIEKYITTPRHIEIQILADTHGRTVPLFERDCSLQRRHQKVIEEAPAPGMTPELRSAMGEAAVRAAREIGYTGAGTVEFIVDASGPLRADGFWFLEMNTRLQVEHPVTEAITGLDLVELQLRIAAGEPLPLGDPLPPPSGWAVEARLYAEKPEAGFLPATGTLERLAFPTDLVRVDSAVTAGDTVSPHYDPMIAKLVAHGPDRRTALARLHTALARTELSGVDTNREFLLRLLEDTAVQAGFPDTGLIERSLDTLTARPAPSDAVQALAALVLAGVFRTPSGPDPWDTLRGFRTFGPIETTLSFGIAGTSCTVTLCGRDALWTATIGERTLRIVLPDTTDATVAEIDGLRLSFTTAPVSDGFTLETGGGIHRIECAALDADPDDHTETDSVRSPMPGCVNLIHVSVGDRVRKGDPLLVVEAMKMEHAVSAPAGGTIVEILARPGDQVENNALLVRLDHTAPHPTP</sequence>
<dbReference type="InterPro" id="IPR005481">
    <property type="entry name" value="BC-like_N"/>
</dbReference>
<dbReference type="PROSITE" id="PS50975">
    <property type="entry name" value="ATP_GRASP"/>
    <property type="match status" value="1"/>
</dbReference>
<evidence type="ECO:0000256" key="4">
    <source>
        <dbReference type="ARBA" id="ARBA00022840"/>
    </source>
</evidence>
<dbReference type="FunFam" id="3.30.1490.20:FF:000003">
    <property type="entry name" value="acetyl-CoA carboxylase isoform X1"/>
    <property type="match status" value="1"/>
</dbReference>
<dbReference type="InterPro" id="IPR050856">
    <property type="entry name" value="Biotin_carboxylase_complex"/>
</dbReference>
<keyword evidence="4 7" id="KW-0067">ATP-binding</keyword>
<protein>
    <submittedName>
        <fullName evidence="11">ATP-grasp domain-containing protein</fullName>
    </submittedName>
</protein>
<dbReference type="InterPro" id="IPR000089">
    <property type="entry name" value="Biotin_lipoyl"/>
</dbReference>
<dbReference type="Pfam" id="PF02786">
    <property type="entry name" value="CPSase_L_D2"/>
    <property type="match status" value="1"/>
</dbReference>
<dbReference type="CDD" id="cd06850">
    <property type="entry name" value="biotinyl_domain"/>
    <property type="match status" value="1"/>
</dbReference>
<dbReference type="SMART" id="SM00878">
    <property type="entry name" value="Biotin_carb_C"/>
    <property type="match status" value="1"/>
</dbReference>
<dbReference type="InterPro" id="IPR011764">
    <property type="entry name" value="Biotin_carboxylation_dom"/>
</dbReference>
<dbReference type="InterPro" id="IPR011054">
    <property type="entry name" value="Rudment_hybrid_motif"/>
</dbReference>
<proteinExistence type="predicted"/>
<dbReference type="InterPro" id="IPR005482">
    <property type="entry name" value="Biotin_COase_C"/>
</dbReference>
<dbReference type="SUPFAM" id="SSF56059">
    <property type="entry name" value="Glutathione synthetase ATP-binding domain-like"/>
    <property type="match status" value="1"/>
</dbReference>
<dbReference type="PROSITE" id="PS00867">
    <property type="entry name" value="CPSASE_2"/>
    <property type="match status" value="1"/>
</dbReference>
<dbReference type="GO" id="GO:0016874">
    <property type="term" value="F:ligase activity"/>
    <property type="evidence" value="ECO:0007669"/>
    <property type="project" value="UniProtKB-KW"/>
</dbReference>
<evidence type="ECO:0000256" key="1">
    <source>
        <dbReference type="ARBA" id="ARBA00001953"/>
    </source>
</evidence>
<dbReference type="FunFam" id="3.30.470.20:FF:000028">
    <property type="entry name" value="Methylcrotonoyl-CoA carboxylase subunit alpha, mitochondrial"/>
    <property type="match status" value="1"/>
</dbReference>
<dbReference type="Pfam" id="PF21139">
    <property type="entry name" value="BT_MCC_alpha"/>
    <property type="match status" value="1"/>
</dbReference>
<dbReference type="GO" id="GO:0046872">
    <property type="term" value="F:metal ion binding"/>
    <property type="evidence" value="ECO:0007669"/>
    <property type="project" value="InterPro"/>
</dbReference>
<keyword evidence="2" id="KW-0436">Ligase</keyword>
<dbReference type="InterPro" id="IPR005479">
    <property type="entry name" value="CPAse_ATP-bd"/>
</dbReference>
<feature type="domain" description="Biotin carboxylation" evidence="10">
    <location>
        <begin position="1"/>
        <end position="450"/>
    </location>
</feature>
<dbReference type="Gene3D" id="3.30.470.20">
    <property type="entry name" value="ATP-grasp fold, B domain"/>
    <property type="match status" value="1"/>
</dbReference>
<evidence type="ECO:0000259" key="8">
    <source>
        <dbReference type="PROSITE" id="PS50968"/>
    </source>
</evidence>
<dbReference type="PROSITE" id="PS50968">
    <property type="entry name" value="BIOTINYL_LIPOYL"/>
    <property type="match status" value="1"/>
</dbReference>
<feature type="domain" description="Lipoyl-binding" evidence="8">
    <location>
        <begin position="573"/>
        <end position="654"/>
    </location>
</feature>
<evidence type="ECO:0000256" key="3">
    <source>
        <dbReference type="ARBA" id="ARBA00022741"/>
    </source>
</evidence>
<dbReference type="Pfam" id="PF02785">
    <property type="entry name" value="Biotin_carb_C"/>
    <property type="match status" value="1"/>
</dbReference>
<keyword evidence="5" id="KW-0809">Transit peptide</keyword>
<evidence type="ECO:0000259" key="10">
    <source>
        <dbReference type="PROSITE" id="PS50979"/>
    </source>
</evidence>
<dbReference type="InterPro" id="IPR011761">
    <property type="entry name" value="ATP-grasp"/>
</dbReference>
<dbReference type="FunFam" id="3.40.50.20:FF:000010">
    <property type="entry name" value="Propionyl-CoA carboxylase subunit alpha"/>
    <property type="match status" value="1"/>
</dbReference>
<evidence type="ECO:0000256" key="5">
    <source>
        <dbReference type="ARBA" id="ARBA00022946"/>
    </source>
</evidence>
<dbReference type="FunFam" id="2.40.50.100:FF:000003">
    <property type="entry name" value="Acetyl-CoA carboxylase biotin carboxyl carrier protein"/>
    <property type="match status" value="1"/>
</dbReference>
<evidence type="ECO:0000313" key="12">
    <source>
        <dbReference type="Proteomes" id="UP000631034"/>
    </source>
</evidence>
<dbReference type="GO" id="GO:0005524">
    <property type="term" value="F:ATP binding"/>
    <property type="evidence" value="ECO:0007669"/>
    <property type="project" value="UniProtKB-UniRule"/>
</dbReference>
<evidence type="ECO:0000256" key="2">
    <source>
        <dbReference type="ARBA" id="ARBA00022598"/>
    </source>
</evidence>
<name>A0A8J6YZ10_9PROT</name>
<dbReference type="Gene3D" id="2.40.50.100">
    <property type="match status" value="1"/>
</dbReference>
<organism evidence="11 12">
    <name type="scientific">Phaeovibrio sulfidiphilus</name>
    <dbReference type="NCBI Taxonomy" id="1220600"/>
    <lineage>
        <taxon>Bacteria</taxon>
        <taxon>Pseudomonadati</taxon>
        <taxon>Pseudomonadota</taxon>
        <taxon>Alphaproteobacteria</taxon>
        <taxon>Rhodospirillales</taxon>
        <taxon>Rhodospirillaceae</taxon>
        <taxon>Phaeovibrio</taxon>
    </lineage>
</organism>
<reference evidence="11" key="1">
    <citation type="submission" date="2020-10" db="EMBL/GenBank/DDBJ databases">
        <title>Genome sequence of the unusual species of purple photosynthetic bacteria, Phaeovibrio sulfidiphilus DSM 23193, type strain.</title>
        <authorList>
            <person name="Kyndt J.A."/>
            <person name="Meyer T.E."/>
        </authorList>
    </citation>
    <scope>NUCLEOTIDE SEQUENCE</scope>
    <source>
        <strain evidence="11">DSM 23193</strain>
    </source>
</reference>
<evidence type="ECO:0000313" key="11">
    <source>
        <dbReference type="EMBL" id="MBE1237148.1"/>
    </source>
</evidence>
<dbReference type="InterPro" id="IPR011053">
    <property type="entry name" value="Single_hybrid_motif"/>
</dbReference>
<dbReference type="PROSITE" id="PS00188">
    <property type="entry name" value="BIOTIN"/>
    <property type="match status" value="1"/>
</dbReference>
<evidence type="ECO:0000256" key="7">
    <source>
        <dbReference type="PROSITE-ProRule" id="PRU00409"/>
    </source>
</evidence>
<dbReference type="Proteomes" id="UP000631034">
    <property type="component" value="Unassembled WGS sequence"/>
</dbReference>
<dbReference type="RefSeq" id="WP_192534150.1">
    <property type="nucleotide sequence ID" value="NZ_JACZHT010000003.1"/>
</dbReference>
<gene>
    <name evidence="11" type="ORF">IHV25_05740</name>
</gene>
<feature type="domain" description="ATP-grasp" evidence="9">
    <location>
        <begin position="120"/>
        <end position="322"/>
    </location>
</feature>
<dbReference type="SUPFAM" id="SSF51246">
    <property type="entry name" value="Rudiment single hybrid motif"/>
    <property type="match status" value="1"/>
</dbReference>
<keyword evidence="3 7" id="KW-0547">Nucleotide-binding</keyword>
<dbReference type="SUPFAM" id="SSF52440">
    <property type="entry name" value="PreATP-grasp domain"/>
    <property type="match status" value="1"/>
</dbReference>
<comment type="caution">
    <text evidence="11">The sequence shown here is derived from an EMBL/GenBank/DDBJ whole genome shotgun (WGS) entry which is preliminary data.</text>
</comment>
<dbReference type="InterPro" id="IPR048429">
    <property type="entry name" value="MCC_alpha_BT"/>
</dbReference>
<dbReference type="PROSITE" id="PS50979">
    <property type="entry name" value="BC"/>
    <property type="match status" value="1"/>
</dbReference>
<dbReference type="SUPFAM" id="SSF51230">
    <property type="entry name" value="Single hybrid motif"/>
    <property type="match status" value="1"/>
</dbReference>